<evidence type="ECO:0000313" key="2">
    <source>
        <dbReference type="Proteomes" id="UP001445335"/>
    </source>
</evidence>
<reference evidence="1 2" key="1">
    <citation type="journal article" date="2024" name="Nat. Commun.">
        <title>Phylogenomics reveals the evolutionary origins of lichenization in chlorophyte algae.</title>
        <authorList>
            <person name="Puginier C."/>
            <person name="Libourel C."/>
            <person name="Otte J."/>
            <person name="Skaloud P."/>
            <person name="Haon M."/>
            <person name="Grisel S."/>
            <person name="Petersen M."/>
            <person name="Berrin J.G."/>
            <person name="Delaux P.M."/>
            <person name="Dal Grande F."/>
            <person name="Keller J."/>
        </authorList>
    </citation>
    <scope>NUCLEOTIDE SEQUENCE [LARGE SCALE GENOMIC DNA]</scope>
    <source>
        <strain evidence="1 2">SAG 245.80</strain>
    </source>
</reference>
<dbReference type="GO" id="GO:0032299">
    <property type="term" value="C:ribonuclease H2 complex"/>
    <property type="evidence" value="ECO:0007669"/>
    <property type="project" value="InterPro"/>
</dbReference>
<dbReference type="InterPro" id="IPR013924">
    <property type="entry name" value="RNase_H2_suC"/>
</dbReference>
<dbReference type="CDD" id="cd09271">
    <property type="entry name" value="RNase_H2-C"/>
    <property type="match status" value="1"/>
</dbReference>
<dbReference type="Pfam" id="PF08615">
    <property type="entry name" value="RNase_H2_suC"/>
    <property type="match status" value="1"/>
</dbReference>
<name>A0AAW1QNH3_9CHLO</name>
<organism evidence="1 2">
    <name type="scientific">Elliptochloris bilobata</name>
    <dbReference type="NCBI Taxonomy" id="381761"/>
    <lineage>
        <taxon>Eukaryota</taxon>
        <taxon>Viridiplantae</taxon>
        <taxon>Chlorophyta</taxon>
        <taxon>core chlorophytes</taxon>
        <taxon>Trebouxiophyceae</taxon>
        <taxon>Trebouxiophyceae incertae sedis</taxon>
        <taxon>Elliptochloris clade</taxon>
        <taxon>Elliptochloris</taxon>
    </lineage>
</organism>
<dbReference type="Proteomes" id="UP001445335">
    <property type="component" value="Unassembled WGS sequence"/>
</dbReference>
<evidence type="ECO:0000313" key="1">
    <source>
        <dbReference type="EMBL" id="KAK9823009.1"/>
    </source>
</evidence>
<dbReference type="PANTHER" id="PTHR47204">
    <property type="entry name" value="OS02G0168900 PROTEIN"/>
    <property type="match status" value="1"/>
</dbReference>
<dbReference type="PANTHER" id="PTHR47204:SF1">
    <property type="entry name" value="RIBONUCLEASE H2 SUBUNIT C"/>
    <property type="match status" value="1"/>
</dbReference>
<proteinExistence type="predicted"/>
<dbReference type="AlphaFoldDB" id="A0AAW1QNH3"/>
<dbReference type="GO" id="GO:0006401">
    <property type="term" value="P:RNA catabolic process"/>
    <property type="evidence" value="ECO:0007669"/>
    <property type="project" value="InterPro"/>
</dbReference>
<dbReference type="EMBL" id="JALJOU010000081">
    <property type="protein sequence ID" value="KAK9823009.1"/>
    <property type="molecule type" value="Genomic_DNA"/>
</dbReference>
<comment type="caution">
    <text evidence="1">The sequence shown here is derived from an EMBL/GenBank/DDBJ whole genome shotgun (WGS) entry which is preliminary data.</text>
</comment>
<sequence length="90" mass="9249">MHLLPCSITHTGSANVSAYFKPTDSGHAMEDRPVLEATFRGRQLRGAELKLPVGYTGFLLEAAAGETQAPALGPCLAASCHTGAHTSGGA</sequence>
<gene>
    <name evidence="1" type="ORF">WJX81_006354</name>
</gene>
<dbReference type="Gene3D" id="2.40.128.680">
    <property type="match status" value="1"/>
</dbReference>
<accession>A0AAW1QNH3</accession>
<protein>
    <submittedName>
        <fullName evidence="1">Uncharacterized protein</fullName>
    </submittedName>
</protein>
<keyword evidence="2" id="KW-1185">Reference proteome</keyword>